<dbReference type="AlphaFoldDB" id="A0A7Z7I5X9"/>
<dbReference type="InterPro" id="IPR013249">
    <property type="entry name" value="RNA_pol_sigma70_r4_t2"/>
</dbReference>
<dbReference type="InterPro" id="IPR017895">
    <property type="entry name" value="HTH_IS408/IS1162_type"/>
</dbReference>
<keyword evidence="3" id="KW-1185">Reference proteome</keyword>
<dbReference type="PROSITE" id="PS50532">
    <property type="entry name" value="HTH_IS408"/>
    <property type="match status" value="1"/>
</dbReference>
<dbReference type="Gene3D" id="1.10.10.10">
    <property type="entry name" value="Winged helix-like DNA-binding domain superfamily/Winged helix DNA-binding domain"/>
    <property type="match status" value="1"/>
</dbReference>
<dbReference type="GO" id="GO:0006352">
    <property type="term" value="P:DNA-templated transcription initiation"/>
    <property type="evidence" value="ECO:0007669"/>
    <property type="project" value="InterPro"/>
</dbReference>
<dbReference type="Proteomes" id="UP000219522">
    <property type="component" value="Unassembled WGS sequence"/>
</dbReference>
<sequence length="140" mass="16414">MPAHRMSMRKLKEVLRLKWVCGLSHRQISRATGISVGAVSAYAARASAANLDWASVEPLADDELEAKLRLPADQNTQARRVELDYAFVHRELRRANVTLQLLWEEYVEAHLGERTYRYTQFCQRYRDWAQTLKRSMRQQH</sequence>
<dbReference type="Pfam" id="PF08281">
    <property type="entry name" value="Sigma70_r4_2"/>
    <property type="match status" value="1"/>
</dbReference>
<accession>A0A7Z7I5X9</accession>
<comment type="caution">
    <text evidence="2">The sequence shown here is derived from an EMBL/GenBank/DDBJ whole genome shotgun (WGS) entry which is preliminary data.</text>
</comment>
<dbReference type="EMBL" id="OCSU01000001">
    <property type="protein sequence ID" value="SOE64084.1"/>
    <property type="molecule type" value="Genomic_DNA"/>
</dbReference>
<evidence type="ECO:0000313" key="3">
    <source>
        <dbReference type="Proteomes" id="UP000219522"/>
    </source>
</evidence>
<dbReference type="GO" id="GO:0016987">
    <property type="term" value="F:sigma factor activity"/>
    <property type="evidence" value="ECO:0007669"/>
    <property type="project" value="InterPro"/>
</dbReference>
<proteinExistence type="predicted"/>
<dbReference type="InterPro" id="IPR036388">
    <property type="entry name" value="WH-like_DNA-bd_sf"/>
</dbReference>
<dbReference type="InterPro" id="IPR013324">
    <property type="entry name" value="RNA_pol_sigma_r3/r4-like"/>
</dbReference>
<dbReference type="SUPFAM" id="SSF88659">
    <property type="entry name" value="Sigma3 and sigma4 domains of RNA polymerase sigma factors"/>
    <property type="match status" value="1"/>
</dbReference>
<evidence type="ECO:0000313" key="2">
    <source>
        <dbReference type="EMBL" id="SOE64084.1"/>
    </source>
</evidence>
<feature type="domain" description="HTH IS408-type" evidence="1">
    <location>
        <begin position="11"/>
        <end position="92"/>
    </location>
</feature>
<reference evidence="2 3" key="1">
    <citation type="submission" date="2017-09" db="EMBL/GenBank/DDBJ databases">
        <authorList>
            <person name="Varghese N."/>
            <person name="Submissions S."/>
        </authorList>
    </citation>
    <scope>NUCLEOTIDE SEQUENCE [LARGE SCALE GENOMIC DNA]</scope>
    <source>
        <strain evidence="2 3">OK806</strain>
    </source>
</reference>
<gene>
    <name evidence="2" type="ORF">SAMN05446927_2658</name>
</gene>
<dbReference type="GO" id="GO:0003677">
    <property type="term" value="F:DNA binding"/>
    <property type="evidence" value="ECO:0007669"/>
    <property type="project" value="InterPro"/>
</dbReference>
<evidence type="ECO:0000259" key="1">
    <source>
        <dbReference type="PROSITE" id="PS50532"/>
    </source>
</evidence>
<protein>
    <submittedName>
        <fullName evidence="2">Sigma-70, region 4</fullName>
    </submittedName>
</protein>
<name>A0A7Z7I5X9_9BURK</name>
<organism evidence="2 3">
    <name type="scientific">Caballeronia arationis</name>
    <dbReference type="NCBI Taxonomy" id="1777142"/>
    <lineage>
        <taxon>Bacteria</taxon>
        <taxon>Pseudomonadati</taxon>
        <taxon>Pseudomonadota</taxon>
        <taxon>Betaproteobacteria</taxon>
        <taxon>Burkholderiales</taxon>
        <taxon>Burkholderiaceae</taxon>
        <taxon>Caballeronia</taxon>
    </lineage>
</organism>